<dbReference type="VEuPathDB" id="VectorBase:GPAI012420"/>
<dbReference type="Proteomes" id="UP000092445">
    <property type="component" value="Unassembled WGS sequence"/>
</dbReference>
<accession>A0A1A9ZES0</accession>
<organism evidence="1 2">
    <name type="scientific">Glossina pallidipes</name>
    <name type="common">Tsetse fly</name>
    <dbReference type="NCBI Taxonomy" id="7398"/>
    <lineage>
        <taxon>Eukaryota</taxon>
        <taxon>Metazoa</taxon>
        <taxon>Ecdysozoa</taxon>
        <taxon>Arthropoda</taxon>
        <taxon>Hexapoda</taxon>
        <taxon>Insecta</taxon>
        <taxon>Pterygota</taxon>
        <taxon>Neoptera</taxon>
        <taxon>Endopterygota</taxon>
        <taxon>Diptera</taxon>
        <taxon>Brachycera</taxon>
        <taxon>Muscomorpha</taxon>
        <taxon>Hippoboscoidea</taxon>
        <taxon>Glossinidae</taxon>
        <taxon>Glossina</taxon>
    </lineage>
</organism>
<proteinExistence type="predicted"/>
<name>A0A1A9ZES0_GLOPL</name>
<reference evidence="2" key="1">
    <citation type="submission" date="2014-03" db="EMBL/GenBank/DDBJ databases">
        <authorList>
            <person name="Aksoy S."/>
            <person name="Warren W."/>
            <person name="Wilson R.K."/>
        </authorList>
    </citation>
    <scope>NUCLEOTIDE SEQUENCE [LARGE SCALE GENOMIC DNA]</scope>
    <source>
        <strain evidence="2">IAEA</strain>
    </source>
</reference>
<protein>
    <submittedName>
        <fullName evidence="1">Uncharacterized protein</fullName>
    </submittedName>
</protein>
<evidence type="ECO:0000313" key="2">
    <source>
        <dbReference type="Proteomes" id="UP000092445"/>
    </source>
</evidence>
<evidence type="ECO:0000313" key="1">
    <source>
        <dbReference type="EnsemblMetazoa" id="GPAI012420-PA"/>
    </source>
</evidence>
<dbReference type="STRING" id="7398.A0A1A9ZES0"/>
<reference evidence="1" key="2">
    <citation type="submission" date="2020-05" db="UniProtKB">
        <authorList>
            <consortium name="EnsemblMetazoa"/>
        </authorList>
    </citation>
    <scope>IDENTIFICATION</scope>
    <source>
        <strain evidence="1">IAEA</strain>
    </source>
</reference>
<keyword evidence="2" id="KW-1185">Reference proteome</keyword>
<dbReference type="EnsemblMetazoa" id="GPAI012420-RA">
    <property type="protein sequence ID" value="GPAI012420-PA"/>
    <property type="gene ID" value="GPAI012420"/>
</dbReference>
<dbReference type="AlphaFoldDB" id="A0A1A9ZES0"/>
<sequence>GIPLRQPLQRSSSFLVVGQHDKRRFQASKTEPKAFKIPFVVHTHPLSHRISSLNAGDRVNAVLVIVPKSLCKCSRQVPSLRVIIDFKLLTILAPAAKAKIDYQHSQLNELLSKRYNVTQSLLSLNKSSSPTPQECTEVLVQALKVLHAEY</sequence>